<organism evidence="2 3">
    <name type="scientific">Synaphobranchus kaupii</name>
    <name type="common">Kaup's arrowtooth eel</name>
    <dbReference type="NCBI Taxonomy" id="118154"/>
    <lineage>
        <taxon>Eukaryota</taxon>
        <taxon>Metazoa</taxon>
        <taxon>Chordata</taxon>
        <taxon>Craniata</taxon>
        <taxon>Vertebrata</taxon>
        <taxon>Euteleostomi</taxon>
        <taxon>Actinopterygii</taxon>
        <taxon>Neopterygii</taxon>
        <taxon>Teleostei</taxon>
        <taxon>Anguilliformes</taxon>
        <taxon>Synaphobranchidae</taxon>
        <taxon>Synaphobranchus</taxon>
    </lineage>
</organism>
<sequence length="252" mass="26551">MGLQQKHLIQISSSIWYALDVSEEEESWDELDGFPWCEWCGNPCHRGDCVLPGDLPEAVAPPPCPECPPEAAAAALSRGPAGSTHPATLPRGPARGHRAAFLPRGSLDTTCRREPSRGFLNAARHNNRPSKTSEPPEVTARPHSPEEMPKAVLPTGPDEPPDHAVLPPGPNEPPEPCPEVLPEAAALAPCPEAPPDAAAAPPLSRAAPKGRSPAALPRATPRGHSLLPRPETQLEGHCPAGPIKGAASYSIF</sequence>
<evidence type="ECO:0000256" key="1">
    <source>
        <dbReference type="SAM" id="MobiDB-lite"/>
    </source>
</evidence>
<name>A0A9Q1GBQ5_SYNKA</name>
<accession>A0A9Q1GBQ5</accession>
<gene>
    <name evidence="2" type="ORF">SKAU_G00020230</name>
</gene>
<feature type="compositionally biased region" description="Pro residues" evidence="1">
    <location>
        <begin position="167"/>
        <end position="179"/>
    </location>
</feature>
<feature type="compositionally biased region" description="Low complexity" evidence="1">
    <location>
        <begin position="180"/>
        <end position="207"/>
    </location>
</feature>
<dbReference type="AlphaFoldDB" id="A0A9Q1GBQ5"/>
<protein>
    <submittedName>
        <fullName evidence="2">Uncharacterized protein</fullName>
    </submittedName>
</protein>
<dbReference type="EMBL" id="JAINUF010000001">
    <property type="protein sequence ID" value="KAJ8381245.1"/>
    <property type="molecule type" value="Genomic_DNA"/>
</dbReference>
<comment type="caution">
    <text evidence="2">The sequence shown here is derived from an EMBL/GenBank/DDBJ whole genome shotgun (WGS) entry which is preliminary data.</text>
</comment>
<keyword evidence="3" id="KW-1185">Reference proteome</keyword>
<feature type="region of interest" description="Disordered" evidence="1">
    <location>
        <begin position="75"/>
        <end position="242"/>
    </location>
</feature>
<reference evidence="2" key="1">
    <citation type="journal article" date="2023" name="Science">
        <title>Genome structures resolve the early diversification of teleost fishes.</title>
        <authorList>
            <person name="Parey E."/>
            <person name="Louis A."/>
            <person name="Montfort J."/>
            <person name="Bouchez O."/>
            <person name="Roques C."/>
            <person name="Iampietro C."/>
            <person name="Lluch J."/>
            <person name="Castinel A."/>
            <person name="Donnadieu C."/>
            <person name="Desvignes T."/>
            <person name="Floi Bucao C."/>
            <person name="Jouanno E."/>
            <person name="Wen M."/>
            <person name="Mejri S."/>
            <person name="Dirks R."/>
            <person name="Jansen H."/>
            <person name="Henkel C."/>
            <person name="Chen W.J."/>
            <person name="Zahm M."/>
            <person name="Cabau C."/>
            <person name="Klopp C."/>
            <person name="Thompson A.W."/>
            <person name="Robinson-Rechavi M."/>
            <person name="Braasch I."/>
            <person name="Lecointre G."/>
            <person name="Bobe J."/>
            <person name="Postlethwait J.H."/>
            <person name="Berthelot C."/>
            <person name="Roest Crollius H."/>
            <person name="Guiguen Y."/>
        </authorList>
    </citation>
    <scope>NUCLEOTIDE SEQUENCE</scope>
    <source>
        <strain evidence="2">WJC10195</strain>
    </source>
</reference>
<dbReference type="Proteomes" id="UP001152622">
    <property type="component" value="Chromosome 1"/>
</dbReference>
<evidence type="ECO:0000313" key="3">
    <source>
        <dbReference type="Proteomes" id="UP001152622"/>
    </source>
</evidence>
<evidence type="ECO:0000313" key="2">
    <source>
        <dbReference type="EMBL" id="KAJ8381245.1"/>
    </source>
</evidence>
<proteinExistence type="predicted"/>